<dbReference type="Proteomes" id="UP000266673">
    <property type="component" value="Unassembled WGS sequence"/>
</dbReference>
<accession>A0A397VTB3</accession>
<evidence type="ECO:0000313" key="2">
    <source>
        <dbReference type="Proteomes" id="UP000266673"/>
    </source>
</evidence>
<name>A0A397VTB3_9GLOM</name>
<sequence>MKKRISCDENNSNTSTIKLKNKEIIEQLKQDNFSRIYCDHELFTKTLNKLREDNKKKELLYATLMYLEEKPGVKYAKFLKALLNYFGIVKIETCLYTWNNNGLKNCGGNQLKYLAKFNRVKNIQVLCNKLGLDYKDYGGRDPKYPVNGRLCNYGDCPCKQIDISFYAAKAKQ</sequence>
<keyword evidence="2" id="KW-1185">Reference proteome</keyword>
<proteinExistence type="predicted"/>
<organism evidence="1 2">
    <name type="scientific">Gigaspora rosea</name>
    <dbReference type="NCBI Taxonomy" id="44941"/>
    <lineage>
        <taxon>Eukaryota</taxon>
        <taxon>Fungi</taxon>
        <taxon>Fungi incertae sedis</taxon>
        <taxon>Mucoromycota</taxon>
        <taxon>Glomeromycotina</taxon>
        <taxon>Glomeromycetes</taxon>
        <taxon>Diversisporales</taxon>
        <taxon>Gigasporaceae</taxon>
        <taxon>Gigaspora</taxon>
    </lineage>
</organism>
<evidence type="ECO:0000313" key="1">
    <source>
        <dbReference type="EMBL" id="RIB24577.1"/>
    </source>
</evidence>
<gene>
    <name evidence="1" type="ORF">C2G38_2031769</name>
</gene>
<comment type="caution">
    <text evidence="1">The sequence shown here is derived from an EMBL/GenBank/DDBJ whole genome shotgun (WGS) entry which is preliminary data.</text>
</comment>
<dbReference type="AlphaFoldDB" id="A0A397VTB3"/>
<protein>
    <submittedName>
        <fullName evidence="1">Uncharacterized protein</fullName>
    </submittedName>
</protein>
<dbReference type="EMBL" id="QKWP01000211">
    <property type="protein sequence ID" value="RIB24577.1"/>
    <property type="molecule type" value="Genomic_DNA"/>
</dbReference>
<reference evidence="1 2" key="1">
    <citation type="submission" date="2018-06" db="EMBL/GenBank/DDBJ databases">
        <title>Comparative genomics reveals the genomic features of Rhizophagus irregularis, R. cerebriforme, R. diaphanum and Gigaspora rosea, and their symbiotic lifestyle signature.</title>
        <authorList>
            <person name="Morin E."/>
            <person name="San Clemente H."/>
            <person name="Chen E.C.H."/>
            <person name="De La Providencia I."/>
            <person name="Hainaut M."/>
            <person name="Kuo A."/>
            <person name="Kohler A."/>
            <person name="Murat C."/>
            <person name="Tang N."/>
            <person name="Roy S."/>
            <person name="Loubradou J."/>
            <person name="Henrissat B."/>
            <person name="Grigoriev I.V."/>
            <person name="Corradi N."/>
            <person name="Roux C."/>
            <person name="Martin F.M."/>
        </authorList>
    </citation>
    <scope>NUCLEOTIDE SEQUENCE [LARGE SCALE GENOMIC DNA]</scope>
    <source>
        <strain evidence="1 2">DAOM 194757</strain>
    </source>
</reference>